<feature type="compositionally biased region" description="Low complexity" evidence="1">
    <location>
        <begin position="343"/>
        <end position="362"/>
    </location>
</feature>
<dbReference type="Pfam" id="PF13462">
    <property type="entry name" value="Thioredoxin_4"/>
    <property type="match status" value="1"/>
</dbReference>
<proteinExistence type="predicted"/>
<feature type="domain" description="Thioredoxin-like fold" evidence="3">
    <location>
        <begin position="162"/>
        <end position="291"/>
    </location>
</feature>
<dbReference type="InterPro" id="IPR036249">
    <property type="entry name" value="Thioredoxin-like_sf"/>
</dbReference>
<feature type="region of interest" description="Disordered" evidence="1">
    <location>
        <begin position="67"/>
        <end position="86"/>
    </location>
</feature>
<feature type="region of interest" description="Disordered" evidence="1">
    <location>
        <begin position="331"/>
        <end position="362"/>
    </location>
</feature>
<feature type="transmembrane region" description="Helical" evidence="2">
    <location>
        <begin position="90"/>
        <end position="115"/>
    </location>
</feature>
<comment type="caution">
    <text evidence="4">The sequence shown here is derived from an EMBL/GenBank/DDBJ whole genome shotgun (WGS) entry which is preliminary data.</text>
</comment>
<keyword evidence="2" id="KW-1133">Transmembrane helix</keyword>
<keyword evidence="2" id="KW-0472">Membrane</keyword>
<protein>
    <recommendedName>
        <fullName evidence="3">Thioredoxin-like fold domain-containing protein</fullName>
    </recommendedName>
</protein>
<dbReference type="InterPro" id="IPR012336">
    <property type="entry name" value="Thioredoxin-like_fold"/>
</dbReference>
<dbReference type="SUPFAM" id="SSF52833">
    <property type="entry name" value="Thioredoxin-like"/>
    <property type="match status" value="1"/>
</dbReference>
<dbReference type="Proteomes" id="UP000553888">
    <property type="component" value="Unassembled WGS sequence"/>
</dbReference>
<dbReference type="Gene3D" id="3.40.30.10">
    <property type="entry name" value="Glutaredoxin"/>
    <property type="match status" value="1"/>
</dbReference>
<evidence type="ECO:0000313" key="4">
    <source>
        <dbReference type="EMBL" id="NYG99148.1"/>
    </source>
</evidence>
<feature type="region of interest" description="Disordered" evidence="1">
    <location>
        <begin position="1"/>
        <end position="59"/>
    </location>
</feature>
<feature type="compositionally biased region" description="Basic and acidic residues" evidence="1">
    <location>
        <begin position="1"/>
        <end position="13"/>
    </location>
</feature>
<feature type="compositionally biased region" description="Low complexity" evidence="1">
    <location>
        <begin position="14"/>
        <end position="46"/>
    </location>
</feature>
<keyword evidence="5" id="KW-1185">Reference proteome</keyword>
<name>A0A852YJ42_9MICO</name>
<evidence type="ECO:0000256" key="1">
    <source>
        <dbReference type="SAM" id="MobiDB-lite"/>
    </source>
</evidence>
<organism evidence="4 5">
    <name type="scientific">Schumannella luteola</name>
    <dbReference type="NCBI Taxonomy" id="472059"/>
    <lineage>
        <taxon>Bacteria</taxon>
        <taxon>Bacillati</taxon>
        <taxon>Actinomycetota</taxon>
        <taxon>Actinomycetes</taxon>
        <taxon>Micrococcales</taxon>
        <taxon>Microbacteriaceae</taxon>
        <taxon>Schumannella</taxon>
    </lineage>
</organism>
<evidence type="ECO:0000256" key="2">
    <source>
        <dbReference type="SAM" id="Phobius"/>
    </source>
</evidence>
<sequence>MTDPHEPADRENDSAPAQPDDAATAAEGAASKGTTSDATDADAATAVEPRTPAEPPLDTAAIQTAARTAARERASEIRTQQRKSDRRRTWLLRGGLVTGIVAVVVVVTFVIISFASPSQRGPRNMLSDGIRIGTDLKALRTGSLGPGEAPTESRNQDGAIPIRIYVDYFQPDSAKFAKANAKQLRSWVSDGAATLEIHPIALSSKSGSDQYALRAANAAGCVAEFAPDSFLDFHVALLAAQPSQESGGMSDARILAVAKDAKVQSMSDVTSCVESRRFGKWVQAASNRAVNGPLPGTKVKAVSATPLVLLGATQFVPSSYSNSQDLARAFVQANGGDFTQDESASPSPSASPSDAASAPAAG</sequence>
<accession>A0A852YJ42</accession>
<evidence type="ECO:0000313" key="5">
    <source>
        <dbReference type="Proteomes" id="UP000553888"/>
    </source>
</evidence>
<dbReference type="EMBL" id="JACBZY010000001">
    <property type="protein sequence ID" value="NYG99148.1"/>
    <property type="molecule type" value="Genomic_DNA"/>
</dbReference>
<evidence type="ECO:0000259" key="3">
    <source>
        <dbReference type="Pfam" id="PF13462"/>
    </source>
</evidence>
<keyword evidence="2" id="KW-0812">Transmembrane</keyword>
<reference evidence="4 5" key="1">
    <citation type="submission" date="2020-07" db="EMBL/GenBank/DDBJ databases">
        <title>Sequencing the genomes of 1000 actinobacteria strains.</title>
        <authorList>
            <person name="Klenk H.-P."/>
        </authorList>
    </citation>
    <scope>NUCLEOTIDE SEQUENCE [LARGE SCALE GENOMIC DNA]</scope>
    <source>
        <strain evidence="4 5">DSM 23141</strain>
    </source>
</reference>
<gene>
    <name evidence="4" type="ORF">BJ979_001774</name>
</gene>
<dbReference type="AlphaFoldDB" id="A0A852YJ42"/>
<dbReference type="RefSeq" id="WP_179567160.1">
    <property type="nucleotide sequence ID" value="NZ_JACBZY010000001.1"/>
</dbReference>